<dbReference type="OrthoDB" id="439943at2759"/>
<feature type="active site" description="Nucleophile" evidence="3">
    <location>
        <position position="244"/>
    </location>
</feature>
<evidence type="ECO:0000313" key="5">
    <source>
        <dbReference type="Proteomes" id="UP000789342"/>
    </source>
</evidence>
<comment type="caution">
    <text evidence="4">The sequence shown here is derived from an EMBL/GenBank/DDBJ whole genome shotgun (WGS) entry which is preliminary data.</text>
</comment>
<keyword evidence="2" id="KW-0808">Transferase</keyword>
<dbReference type="Proteomes" id="UP000789342">
    <property type="component" value="Unassembled WGS sequence"/>
</dbReference>
<dbReference type="Pfam" id="PF01793">
    <property type="entry name" value="Glyco_transf_15"/>
    <property type="match status" value="1"/>
</dbReference>
<organism evidence="4 5">
    <name type="scientific">Acaulospora morrowiae</name>
    <dbReference type="NCBI Taxonomy" id="94023"/>
    <lineage>
        <taxon>Eukaryota</taxon>
        <taxon>Fungi</taxon>
        <taxon>Fungi incertae sedis</taxon>
        <taxon>Mucoromycota</taxon>
        <taxon>Glomeromycotina</taxon>
        <taxon>Glomeromycetes</taxon>
        <taxon>Diversisporales</taxon>
        <taxon>Acaulosporaceae</taxon>
        <taxon>Acaulospora</taxon>
    </lineage>
</organism>
<evidence type="ECO:0000256" key="3">
    <source>
        <dbReference type="PIRSR" id="PIRSR018153-1"/>
    </source>
</evidence>
<dbReference type="GO" id="GO:0006487">
    <property type="term" value="P:protein N-linked glycosylation"/>
    <property type="evidence" value="ECO:0007669"/>
    <property type="project" value="TreeGrafter"/>
</dbReference>
<name>A0A9N9BQW4_9GLOM</name>
<evidence type="ECO:0000256" key="2">
    <source>
        <dbReference type="ARBA" id="ARBA00022679"/>
    </source>
</evidence>
<dbReference type="PIRSF" id="PIRSF018153">
    <property type="entry name" value="Glyco_trans_15"/>
    <property type="match status" value="1"/>
</dbReference>
<dbReference type="PANTHER" id="PTHR31121">
    <property type="entry name" value="ALPHA-1,2 MANNOSYLTRANSFERASE KTR1"/>
    <property type="match status" value="1"/>
</dbReference>
<dbReference type="FunFam" id="3.90.550.10:FF:000051">
    <property type="entry name" value="Alpha-1,2-mannosyltransferase (Ktr4)"/>
    <property type="match status" value="1"/>
</dbReference>
<dbReference type="GO" id="GO:0016020">
    <property type="term" value="C:membrane"/>
    <property type="evidence" value="ECO:0007669"/>
    <property type="project" value="InterPro"/>
</dbReference>
<sequence>MSVFQSERQIFFETQYIDPLEDHSLQYCNQYNASRVNGAIVVLVRNKELHALRETMKHFEDRWNRKYHYPYVFLNDEEFTEEFKILTSAITKSETHYGLIPHEMWSYPSWINQTRAAEARHEMESNDVLYGGSESYRHMCRFNSGFFFRHELIKKYDYYWRLEPGVEFLCDIDYDPFRFIQKNNITYGFTISLLELQETIPTLWDTVVKFSEEYPQYLNERNVMNFMSPDGKTYNGCHFWSNFEIGDLNFWRGEAYMKFFEYLDQAGGFFYERWGDAPVHSIALALFLEKSQIHFFNDIGYKHSPFQHCPIEKRFHESGKCFCNPSENF</sequence>
<dbReference type="GO" id="GO:0005794">
    <property type="term" value="C:Golgi apparatus"/>
    <property type="evidence" value="ECO:0007669"/>
    <property type="project" value="TreeGrafter"/>
</dbReference>
<dbReference type="Gene3D" id="3.90.550.10">
    <property type="entry name" value="Spore Coat Polysaccharide Biosynthesis Protein SpsA, Chain A"/>
    <property type="match status" value="1"/>
</dbReference>
<dbReference type="InterPro" id="IPR029044">
    <property type="entry name" value="Nucleotide-diphossugar_trans"/>
</dbReference>
<dbReference type="PANTHER" id="PTHR31121:SF6">
    <property type="entry name" value="ALPHA-1,2 MANNOSYLTRANSFERASE KTR1"/>
    <property type="match status" value="1"/>
</dbReference>
<feature type="non-terminal residue" evidence="4">
    <location>
        <position position="329"/>
    </location>
</feature>
<gene>
    <name evidence="4" type="ORF">AMORRO_LOCUS6770</name>
</gene>
<comment type="similarity">
    <text evidence="1">Belongs to the glycosyltransferase 15 family.</text>
</comment>
<keyword evidence="5" id="KW-1185">Reference proteome</keyword>
<dbReference type="InterPro" id="IPR002685">
    <property type="entry name" value="Glyco_trans_15"/>
</dbReference>
<dbReference type="GO" id="GO:0000026">
    <property type="term" value="F:alpha-1,2-mannosyltransferase activity"/>
    <property type="evidence" value="ECO:0007669"/>
    <property type="project" value="TreeGrafter"/>
</dbReference>
<proteinExistence type="inferred from homology"/>
<dbReference type="EMBL" id="CAJVPV010004701">
    <property type="protein sequence ID" value="CAG8577776.1"/>
    <property type="molecule type" value="Genomic_DNA"/>
</dbReference>
<dbReference type="AlphaFoldDB" id="A0A9N9BQW4"/>
<dbReference type="GO" id="GO:0000032">
    <property type="term" value="P:cell wall mannoprotein biosynthetic process"/>
    <property type="evidence" value="ECO:0007669"/>
    <property type="project" value="TreeGrafter"/>
</dbReference>
<reference evidence="4" key="1">
    <citation type="submission" date="2021-06" db="EMBL/GenBank/DDBJ databases">
        <authorList>
            <person name="Kallberg Y."/>
            <person name="Tangrot J."/>
            <person name="Rosling A."/>
        </authorList>
    </citation>
    <scope>NUCLEOTIDE SEQUENCE</scope>
    <source>
        <strain evidence="4">CL551</strain>
    </source>
</reference>
<protein>
    <submittedName>
        <fullName evidence="4">17398_t:CDS:1</fullName>
    </submittedName>
</protein>
<evidence type="ECO:0000256" key="1">
    <source>
        <dbReference type="ARBA" id="ARBA00007677"/>
    </source>
</evidence>
<evidence type="ECO:0000313" key="4">
    <source>
        <dbReference type="EMBL" id="CAG8577776.1"/>
    </source>
</evidence>
<dbReference type="SUPFAM" id="SSF53448">
    <property type="entry name" value="Nucleotide-diphospho-sugar transferases"/>
    <property type="match status" value="1"/>
</dbReference>
<accession>A0A9N9BQW4</accession>